<proteinExistence type="predicted"/>
<name>A0A6G0KRP4_9STRA</name>
<evidence type="ECO:0000313" key="1">
    <source>
        <dbReference type="EMBL" id="KAE9096092.1"/>
    </source>
</evidence>
<protein>
    <submittedName>
        <fullName evidence="1">Uncharacterized protein</fullName>
    </submittedName>
</protein>
<dbReference type="Proteomes" id="UP000488956">
    <property type="component" value="Unassembled WGS sequence"/>
</dbReference>
<dbReference type="AlphaFoldDB" id="A0A6G0KRP4"/>
<dbReference type="EMBL" id="QXFX01001130">
    <property type="protein sequence ID" value="KAE9096092.1"/>
    <property type="molecule type" value="Genomic_DNA"/>
</dbReference>
<gene>
    <name evidence="1" type="ORF">PF010_g16471</name>
</gene>
<comment type="caution">
    <text evidence="1">The sequence shown here is derived from an EMBL/GenBank/DDBJ whole genome shotgun (WGS) entry which is preliminary data.</text>
</comment>
<evidence type="ECO:0000313" key="2">
    <source>
        <dbReference type="Proteomes" id="UP000488956"/>
    </source>
</evidence>
<reference evidence="1 2" key="1">
    <citation type="submission" date="2018-09" db="EMBL/GenBank/DDBJ databases">
        <title>Genomic investigation of the strawberry pathogen Phytophthora fragariae indicates pathogenicity is determined by transcriptional variation in three key races.</title>
        <authorList>
            <person name="Adams T.M."/>
            <person name="Armitage A.D."/>
            <person name="Sobczyk M.K."/>
            <person name="Bates H.J."/>
            <person name="Dunwell J.M."/>
            <person name="Nellist C.F."/>
            <person name="Harrison R.J."/>
        </authorList>
    </citation>
    <scope>NUCLEOTIDE SEQUENCE [LARGE SCALE GENOMIC DNA]</scope>
    <source>
        <strain evidence="1 2">ONT-3</strain>
    </source>
</reference>
<accession>A0A6G0KRP4</accession>
<organism evidence="1 2">
    <name type="scientific">Phytophthora fragariae</name>
    <dbReference type="NCBI Taxonomy" id="53985"/>
    <lineage>
        <taxon>Eukaryota</taxon>
        <taxon>Sar</taxon>
        <taxon>Stramenopiles</taxon>
        <taxon>Oomycota</taxon>
        <taxon>Peronosporomycetes</taxon>
        <taxon>Peronosporales</taxon>
        <taxon>Peronosporaceae</taxon>
        <taxon>Phytophthora</taxon>
    </lineage>
</organism>
<sequence length="35" mass="4139">MELAFHKEDVFRFATGAMVRDPNWNQQQVAAWDDN</sequence>